<sequence>MAIADGPQLTLTEVEVYKPSSSSFSSFSSSTSSSSSSVSSAFSICWVEALNVRILLEKYTATNWWNKPAWSTNAAQVAEMSIAYTNASEMNQIGEPTN</sequence>
<proteinExistence type="predicted"/>
<dbReference type="EMBL" id="JAKROA010000002">
    <property type="protein sequence ID" value="KAL5110622.1"/>
    <property type="molecule type" value="Genomic_DNA"/>
</dbReference>
<protein>
    <submittedName>
        <fullName evidence="2">Uncharacterized protein</fullName>
    </submittedName>
</protein>
<feature type="region of interest" description="Disordered" evidence="1">
    <location>
        <begin position="19"/>
        <end position="38"/>
    </location>
</feature>
<feature type="compositionally biased region" description="Low complexity" evidence="1">
    <location>
        <begin position="20"/>
        <end position="38"/>
    </location>
</feature>
<gene>
    <name evidence="2" type="ORF">TcWFU_007184</name>
</gene>
<evidence type="ECO:0000256" key="1">
    <source>
        <dbReference type="SAM" id="MobiDB-lite"/>
    </source>
</evidence>
<dbReference type="Proteomes" id="UP001651158">
    <property type="component" value="Unassembled WGS sequence"/>
</dbReference>
<organism evidence="2 3">
    <name type="scientific">Taenia crassiceps</name>
    <dbReference type="NCBI Taxonomy" id="6207"/>
    <lineage>
        <taxon>Eukaryota</taxon>
        <taxon>Metazoa</taxon>
        <taxon>Spiralia</taxon>
        <taxon>Lophotrochozoa</taxon>
        <taxon>Platyhelminthes</taxon>
        <taxon>Cestoda</taxon>
        <taxon>Eucestoda</taxon>
        <taxon>Cyclophyllidea</taxon>
        <taxon>Taeniidae</taxon>
        <taxon>Taenia</taxon>
    </lineage>
</organism>
<evidence type="ECO:0000313" key="2">
    <source>
        <dbReference type="EMBL" id="KAL5110622.1"/>
    </source>
</evidence>
<reference evidence="2 3" key="1">
    <citation type="journal article" date="2022" name="Front. Cell. Infect. Microbiol.">
        <title>The Genomes of Two Strains of Taenia crassiceps the Animal Model for the Study of Human Cysticercosis.</title>
        <authorList>
            <person name="Bobes R.J."/>
            <person name="Estrada K."/>
            <person name="Rios-Valencia D.G."/>
            <person name="Calderon-Gallegos A."/>
            <person name="de la Torre P."/>
            <person name="Carrero J.C."/>
            <person name="Sanchez-Flores A."/>
            <person name="Laclette J.P."/>
        </authorList>
    </citation>
    <scope>NUCLEOTIDE SEQUENCE [LARGE SCALE GENOMIC DNA]</scope>
    <source>
        <strain evidence="2">WFUcys</strain>
    </source>
</reference>
<evidence type="ECO:0000313" key="3">
    <source>
        <dbReference type="Proteomes" id="UP001651158"/>
    </source>
</evidence>
<accession>A0ABR4QLU5</accession>
<name>A0ABR4QLU5_9CEST</name>
<comment type="caution">
    <text evidence="2">The sequence shown here is derived from an EMBL/GenBank/DDBJ whole genome shotgun (WGS) entry which is preliminary data.</text>
</comment>
<keyword evidence="3" id="KW-1185">Reference proteome</keyword>